<dbReference type="Gene3D" id="3.30.450.40">
    <property type="match status" value="1"/>
</dbReference>
<dbReference type="Proteomes" id="UP000031532">
    <property type="component" value="Unassembled WGS sequence"/>
</dbReference>
<dbReference type="SMART" id="SM00065">
    <property type="entry name" value="GAF"/>
    <property type="match status" value="1"/>
</dbReference>
<gene>
    <name evidence="2" type="ORF">QH73_0021820</name>
</gene>
<protein>
    <submittedName>
        <fullName evidence="2">GAF domain-containing protein</fullName>
    </submittedName>
</protein>
<name>A0A9X5EAW9_9CYAN</name>
<dbReference type="SUPFAM" id="SSF55781">
    <property type="entry name" value="GAF domain-like"/>
    <property type="match status" value="1"/>
</dbReference>
<dbReference type="InterPro" id="IPR029016">
    <property type="entry name" value="GAF-like_dom_sf"/>
</dbReference>
<sequence>MVLWADYDNFPIPYKGWNVAVGEKYVGDRRQMASAFTKLLAWLREYMSVDTATLLLPDEDRENLLVYATVGLEEEITQKIRIPIGQGIAGRIAASRKSMVTDNLLEEEIVSPILRQKGLHSLVGVPLLMREGMVGVLHVGSLQERQFTERDIQQLQVVVHRLKSIMVTAQFNYLSCSASQTDLHKYVDRIISLKYRYQVQNISSALQQPLNSYWFIAACKCLDIFRCQYILTCH</sequence>
<dbReference type="EMBL" id="JTJC03000007">
    <property type="protein sequence ID" value="NHC37242.1"/>
    <property type="molecule type" value="Genomic_DNA"/>
</dbReference>
<evidence type="ECO:0000259" key="1">
    <source>
        <dbReference type="SMART" id="SM00065"/>
    </source>
</evidence>
<reference evidence="2 3" key="1">
    <citation type="journal article" date="2015" name="Genome Announc.">
        <title>Draft Genome Sequence of the Terrestrial Cyanobacterium Scytonema millei VB511283, Isolated from Eastern India.</title>
        <authorList>
            <person name="Sen D."/>
            <person name="Chandrababunaidu M.M."/>
            <person name="Singh D."/>
            <person name="Sanghi N."/>
            <person name="Ghorai A."/>
            <person name="Mishra G.P."/>
            <person name="Madduluri M."/>
            <person name="Adhikary S.P."/>
            <person name="Tripathy S."/>
        </authorList>
    </citation>
    <scope>NUCLEOTIDE SEQUENCE [LARGE SCALE GENOMIC DNA]</scope>
    <source>
        <strain evidence="2 3">VB511283</strain>
    </source>
</reference>
<feature type="domain" description="GAF" evidence="1">
    <location>
        <begin position="31"/>
        <end position="176"/>
    </location>
</feature>
<comment type="caution">
    <text evidence="2">The sequence shown here is derived from an EMBL/GenBank/DDBJ whole genome shotgun (WGS) entry which is preliminary data.</text>
</comment>
<accession>A0A9X5EAW9</accession>
<dbReference type="InterPro" id="IPR003018">
    <property type="entry name" value="GAF"/>
</dbReference>
<organism evidence="2 3">
    <name type="scientific">Scytonema millei VB511283</name>
    <dbReference type="NCBI Taxonomy" id="1245923"/>
    <lineage>
        <taxon>Bacteria</taxon>
        <taxon>Bacillati</taxon>
        <taxon>Cyanobacteriota</taxon>
        <taxon>Cyanophyceae</taxon>
        <taxon>Nostocales</taxon>
        <taxon>Scytonemataceae</taxon>
        <taxon>Scytonema</taxon>
    </lineage>
</organism>
<evidence type="ECO:0000313" key="3">
    <source>
        <dbReference type="Proteomes" id="UP000031532"/>
    </source>
</evidence>
<keyword evidence="3" id="KW-1185">Reference proteome</keyword>
<dbReference type="RefSeq" id="WP_039716174.1">
    <property type="nucleotide sequence ID" value="NZ_JTJC03000007.1"/>
</dbReference>
<proteinExistence type="predicted"/>
<evidence type="ECO:0000313" key="2">
    <source>
        <dbReference type="EMBL" id="NHC37242.1"/>
    </source>
</evidence>
<dbReference type="Pfam" id="PF13185">
    <property type="entry name" value="GAF_2"/>
    <property type="match status" value="1"/>
</dbReference>
<dbReference type="OrthoDB" id="118142at2"/>
<dbReference type="AlphaFoldDB" id="A0A9X5EAW9"/>